<gene>
    <name evidence="1" type="ORF">GLOINDRAFT_11352</name>
</gene>
<accession>U9SNY4</accession>
<reference evidence="1" key="1">
    <citation type="submission" date="2013-07" db="EMBL/GenBank/DDBJ databases">
        <title>The genome of an arbuscular mycorrhizal fungus provides insights into the evolution of the oldest plant symbiosis.</title>
        <authorList>
            <consortium name="DOE Joint Genome Institute"/>
            <person name="Tisserant E."/>
            <person name="Malbreil M."/>
            <person name="Kuo A."/>
            <person name="Kohler A."/>
            <person name="Symeonidi A."/>
            <person name="Balestrini R."/>
            <person name="Charron P."/>
            <person name="Duensing N."/>
            <person name="Frei-dit-Frey N."/>
            <person name="Gianinazzi-Pearson V."/>
            <person name="Gilbert B."/>
            <person name="Handa Y."/>
            <person name="Hijri M."/>
            <person name="Kaul R."/>
            <person name="Kawaguchi M."/>
            <person name="Krajinski F."/>
            <person name="Lammers P."/>
            <person name="Lapierre D."/>
            <person name="Masclaux F.G."/>
            <person name="Murat C."/>
            <person name="Morin E."/>
            <person name="Ndikumana S."/>
            <person name="Pagni M."/>
            <person name="Petitpierre D."/>
            <person name="Requena N."/>
            <person name="Rosikiewicz P."/>
            <person name="Riley R."/>
            <person name="Saito K."/>
            <person name="San Clemente H."/>
            <person name="Shapiro H."/>
            <person name="van Tuinen D."/>
            <person name="Becard G."/>
            <person name="Bonfante P."/>
            <person name="Paszkowski U."/>
            <person name="Shachar-Hill Y."/>
            <person name="Young J.P."/>
            <person name="Sanders I.R."/>
            <person name="Henrissat B."/>
            <person name="Rensing S.A."/>
            <person name="Grigoriev I.V."/>
            <person name="Corradi N."/>
            <person name="Roux C."/>
            <person name="Martin F."/>
        </authorList>
    </citation>
    <scope>NUCLEOTIDE SEQUENCE</scope>
    <source>
        <strain evidence="1">DAOM 197198</strain>
    </source>
</reference>
<dbReference type="EMBL" id="KI299428">
    <property type="protein sequence ID" value="ERZ97663.1"/>
    <property type="molecule type" value="Genomic_DNA"/>
</dbReference>
<sequence length="56" mass="6572">MRYEIWDMGYGIWDWNGDYDKWDRINGIRVGWDMDSPNPIYMGGKYTVTPAALHSG</sequence>
<evidence type="ECO:0000313" key="1">
    <source>
        <dbReference type="EMBL" id="ERZ97663.1"/>
    </source>
</evidence>
<proteinExistence type="predicted"/>
<name>U9SNY4_RHIID</name>
<dbReference type="HOGENOM" id="CLU_3015395_0_0_1"/>
<protein>
    <submittedName>
        <fullName evidence="1">Uncharacterized protein</fullName>
    </submittedName>
</protein>
<dbReference type="AlphaFoldDB" id="U9SNY4"/>
<organism evidence="1">
    <name type="scientific">Rhizophagus irregularis (strain DAOM 181602 / DAOM 197198 / MUCL 43194)</name>
    <name type="common">Arbuscular mycorrhizal fungus</name>
    <name type="synonym">Glomus intraradices</name>
    <dbReference type="NCBI Taxonomy" id="747089"/>
    <lineage>
        <taxon>Eukaryota</taxon>
        <taxon>Fungi</taxon>
        <taxon>Fungi incertae sedis</taxon>
        <taxon>Mucoromycota</taxon>
        <taxon>Glomeromycotina</taxon>
        <taxon>Glomeromycetes</taxon>
        <taxon>Glomerales</taxon>
        <taxon>Glomeraceae</taxon>
        <taxon>Rhizophagus</taxon>
    </lineage>
</organism>